<gene>
    <name evidence="2" type="ORF">CLODIP_2_CD02847</name>
</gene>
<dbReference type="Proteomes" id="UP000494165">
    <property type="component" value="Unassembled WGS sequence"/>
</dbReference>
<accession>A0A8S1DZX0</accession>
<name>A0A8S1DZX0_9INSE</name>
<protein>
    <submittedName>
        <fullName evidence="2">Uncharacterized protein</fullName>
    </submittedName>
</protein>
<organism evidence="2 3">
    <name type="scientific">Cloeon dipterum</name>
    <dbReference type="NCBI Taxonomy" id="197152"/>
    <lineage>
        <taxon>Eukaryota</taxon>
        <taxon>Metazoa</taxon>
        <taxon>Ecdysozoa</taxon>
        <taxon>Arthropoda</taxon>
        <taxon>Hexapoda</taxon>
        <taxon>Insecta</taxon>
        <taxon>Pterygota</taxon>
        <taxon>Palaeoptera</taxon>
        <taxon>Ephemeroptera</taxon>
        <taxon>Pisciforma</taxon>
        <taxon>Baetidae</taxon>
        <taxon>Cloeon</taxon>
    </lineage>
</organism>
<reference evidence="2 3" key="1">
    <citation type="submission" date="2020-04" db="EMBL/GenBank/DDBJ databases">
        <authorList>
            <person name="Alioto T."/>
            <person name="Alioto T."/>
            <person name="Gomez Garrido J."/>
        </authorList>
    </citation>
    <scope>NUCLEOTIDE SEQUENCE [LARGE SCALE GENOMIC DNA]</scope>
</reference>
<feature type="signal peptide" evidence="1">
    <location>
        <begin position="1"/>
        <end position="18"/>
    </location>
</feature>
<evidence type="ECO:0000256" key="1">
    <source>
        <dbReference type="SAM" id="SignalP"/>
    </source>
</evidence>
<dbReference type="AlphaFoldDB" id="A0A8S1DZX0"/>
<comment type="caution">
    <text evidence="2">The sequence shown here is derived from an EMBL/GenBank/DDBJ whole genome shotgun (WGS) entry which is preliminary data.</text>
</comment>
<dbReference type="EMBL" id="CADEPI010000465">
    <property type="protein sequence ID" value="CAB3386250.1"/>
    <property type="molecule type" value="Genomic_DNA"/>
</dbReference>
<evidence type="ECO:0000313" key="3">
    <source>
        <dbReference type="Proteomes" id="UP000494165"/>
    </source>
</evidence>
<feature type="chain" id="PRO_5035832734" evidence="1">
    <location>
        <begin position="19"/>
        <end position="139"/>
    </location>
</feature>
<keyword evidence="3" id="KW-1185">Reference proteome</keyword>
<sequence>MRASIAILLLIGVAQCRAQPAAQESALIMVPLIPRVTDDPTDGAVTTDDAPAEVSPTPDEFLLKALLKWVREVSIEELRGWDISNHNGDAPVNAFGWTSKDYTKLANRIVSLYAHLKGTIEEKNKDKDEIVPAESHYLE</sequence>
<proteinExistence type="predicted"/>
<evidence type="ECO:0000313" key="2">
    <source>
        <dbReference type="EMBL" id="CAB3386250.1"/>
    </source>
</evidence>
<keyword evidence="1" id="KW-0732">Signal</keyword>